<accession>A0A0H1BMP2</accession>
<dbReference type="PANTHER" id="PTHR42973:SF13">
    <property type="entry name" value="FAD-BINDING PCMH-TYPE DOMAIN-CONTAINING PROTEIN"/>
    <property type="match status" value="1"/>
</dbReference>
<dbReference type="Pfam" id="PF01565">
    <property type="entry name" value="FAD_binding_4"/>
    <property type="match status" value="1"/>
</dbReference>
<feature type="signal peptide" evidence="5">
    <location>
        <begin position="1"/>
        <end position="27"/>
    </location>
</feature>
<dbReference type="InterPro" id="IPR016169">
    <property type="entry name" value="FAD-bd_PCMH_sub2"/>
</dbReference>
<evidence type="ECO:0000256" key="5">
    <source>
        <dbReference type="SAM" id="SignalP"/>
    </source>
</evidence>
<keyword evidence="2" id="KW-0285">Flavoprotein</keyword>
<dbReference type="EMBL" id="LDEV01002044">
    <property type="protein sequence ID" value="KLJ10426.1"/>
    <property type="molecule type" value="Genomic_DNA"/>
</dbReference>
<comment type="similarity">
    <text evidence="1">Belongs to the oxygen-dependent FAD-linked oxidoreductase family.</text>
</comment>
<dbReference type="InterPro" id="IPR050416">
    <property type="entry name" value="FAD-linked_Oxidoreductase"/>
</dbReference>
<dbReference type="Gene3D" id="3.30.465.10">
    <property type="match status" value="1"/>
</dbReference>
<reference evidence="8" key="1">
    <citation type="journal article" date="2015" name="PLoS Genet.">
        <title>The dynamic genome and transcriptome of the human fungal pathogen Blastomyces and close relative Emmonsia.</title>
        <authorList>
            <person name="Munoz J.F."/>
            <person name="Gauthier G.M."/>
            <person name="Desjardins C.A."/>
            <person name="Gallo J.E."/>
            <person name="Holder J."/>
            <person name="Sullivan T.D."/>
            <person name="Marty A.J."/>
            <person name="Carmen J.C."/>
            <person name="Chen Z."/>
            <person name="Ding L."/>
            <person name="Gujja S."/>
            <person name="Magrini V."/>
            <person name="Misas E."/>
            <person name="Mitreva M."/>
            <person name="Priest M."/>
            <person name="Saif S."/>
            <person name="Whiston E.A."/>
            <person name="Young S."/>
            <person name="Zeng Q."/>
            <person name="Goldman W.E."/>
            <person name="Mardis E.R."/>
            <person name="Taylor J.W."/>
            <person name="McEwen J.G."/>
            <person name="Clay O.K."/>
            <person name="Klein B.S."/>
            <person name="Cuomo C.A."/>
        </authorList>
    </citation>
    <scope>NUCLEOTIDE SEQUENCE [LARGE SCALE GENOMIC DNA]</scope>
    <source>
        <strain evidence="8">UAMH 139</strain>
    </source>
</reference>
<comment type="caution">
    <text evidence="7">The sequence shown here is derived from an EMBL/GenBank/DDBJ whole genome shotgun (WGS) entry which is preliminary data.</text>
</comment>
<organism evidence="7 8">
    <name type="scientific">Blastomyces silverae</name>
    <dbReference type="NCBI Taxonomy" id="2060906"/>
    <lineage>
        <taxon>Eukaryota</taxon>
        <taxon>Fungi</taxon>
        <taxon>Dikarya</taxon>
        <taxon>Ascomycota</taxon>
        <taxon>Pezizomycotina</taxon>
        <taxon>Eurotiomycetes</taxon>
        <taxon>Eurotiomycetidae</taxon>
        <taxon>Onygenales</taxon>
        <taxon>Ajellomycetaceae</taxon>
        <taxon>Blastomyces</taxon>
    </lineage>
</organism>
<evidence type="ECO:0000256" key="1">
    <source>
        <dbReference type="ARBA" id="ARBA00005466"/>
    </source>
</evidence>
<gene>
    <name evidence="7" type="ORF">EMPG_14195</name>
</gene>
<dbReference type="GO" id="GO:0016491">
    <property type="term" value="F:oxidoreductase activity"/>
    <property type="evidence" value="ECO:0007669"/>
    <property type="project" value="UniProtKB-KW"/>
</dbReference>
<evidence type="ECO:0000313" key="7">
    <source>
        <dbReference type="EMBL" id="KLJ10426.1"/>
    </source>
</evidence>
<dbReference type="Proteomes" id="UP000053573">
    <property type="component" value="Unassembled WGS sequence"/>
</dbReference>
<dbReference type="STRING" id="2060906.A0A0H1BMP2"/>
<sequence length="539" mass="58693">MNSVPFVLSILVVGILVIGAHMGAMNALHPLDGTIEQLGLQRFFTNISELELARTSLNKRCETACDILSTVLPSEVQFPGTDDYASNKRSYWAEQQATLSPNCFVAVTEPLSVSISVAISRKTQCPFSVRSGGHSDVPGASNIENGIVIDLRLIREIVVSDDKRTTSVGAGASWGDVYTKLDQLDLMVVGGRVSSIGVGGLSLGGGISFFSGREGFACDNVVNYHVVMADARLQNVNQTSHPDLYLALRGGGNNFGIVVRFDLDTYPQGEMWSTIRSYGLDAKEFVTEGLAAFNEHASDDPSLSIITSFSNVQGHWICGLIAHYANAVPDPVIFTSSFEKLTNVNPIQESTQISRLANLTRDFTSYNPPPGYRNQYTTATYRNSVELQNRIVEVVTSETDKIRDKISNLDGFVSAVNFQAITLPMISKFSKRGGNILGVDPHRGPLLLVLFNFSWASRADDYLIIPASESILSQSNAIAAELGLQDDFIYMNYAGPAQSPLASYGRESLRQLRSVQAKYDPDLVFEKLQPGGFKLSTEA</sequence>
<feature type="chain" id="PRO_5005199713" description="FAD-binding PCMH-type domain-containing protein" evidence="5">
    <location>
        <begin position="28"/>
        <end position="539"/>
    </location>
</feature>
<dbReference type="InterPro" id="IPR006094">
    <property type="entry name" value="Oxid_FAD_bind_N"/>
</dbReference>
<dbReference type="InterPro" id="IPR036318">
    <property type="entry name" value="FAD-bd_PCMH-like_sf"/>
</dbReference>
<dbReference type="GO" id="GO:0071949">
    <property type="term" value="F:FAD binding"/>
    <property type="evidence" value="ECO:0007669"/>
    <property type="project" value="InterPro"/>
</dbReference>
<evidence type="ECO:0000256" key="4">
    <source>
        <dbReference type="ARBA" id="ARBA00023002"/>
    </source>
</evidence>
<dbReference type="OrthoDB" id="2151789at2759"/>
<evidence type="ECO:0000256" key="3">
    <source>
        <dbReference type="ARBA" id="ARBA00022827"/>
    </source>
</evidence>
<evidence type="ECO:0000256" key="2">
    <source>
        <dbReference type="ARBA" id="ARBA00022630"/>
    </source>
</evidence>
<dbReference type="InterPro" id="IPR016166">
    <property type="entry name" value="FAD-bd_PCMH"/>
</dbReference>
<dbReference type="AlphaFoldDB" id="A0A0H1BMP2"/>
<keyword evidence="4" id="KW-0560">Oxidoreductase</keyword>
<protein>
    <recommendedName>
        <fullName evidence="6">FAD-binding PCMH-type domain-containing protein</fullName>
    </recommendedName>
</protein>
<feature type="domain" description="FAD-binding PCMH-type" evidence="6">
    <location>
        <begin position="99"/>
        <end position="268"/>
    </location>
</feature>
<dbReference type="PROSITE" id="PS51387">
    <property type="entry name" value="FAD_PCMH"/>
    <property type="match status" value="1"/>
</dbReference>
<dbReference type="PANTHER" id="PTHR42973">
    <property type="entry name" value="BINDING OXIDOREDUCTASE, PUTATIVE (AFU_ORTHOLOGUE AFUA_1G17690)-RELATED"/>
    <property type="match status" value="1"/>
</dbReference>
<evidence type="ECO:0000259" key="6">
    <source>
        <dbReference type="PROSITE" id="PS51387"/>
    </source>
</evidence>
<dbReference type="SUPFAM" id="SSF56176">
    <property type="entry name" value="FAD-binding/transporter-associated domain-like"/>
    <property type="match status" value="1"/>
</dbReference>
<keyword evidence="5" id="KW-0732">Signal</keyword>
<name>A0A0H1BMP2_9EURO</name>
<keyword evidence="3" id="KW-0274">FAD</keyword>
<proteinExistence type="inferred from homology"/>
<keyword evidence="8" id="KW-1185">Reference proteome</keyword>
<evidence type="ECO:0000313" key="8">
    <source>
        <dbReference type="Proteomes" id="UP000053573"/>
    </source>
</evidence>